<gene>
    <name evidence="2" type="ORF">HUT08_17020</name>
</gene>
<accession>A0A7H8N961</accession>
<organism evidence="2 3">
    <name type="scientific">Streptomyces buecherae</name>
    <dbReference type="NCBI Taxonomy" id="2763006"/>
    <lineage>
        <taxon>Bacteria</taxon>
        <taxon>Bacillati</taxon>
        <taxon>Actinomycetota</taxon>
        <taxon>Actinomycetes</taxon>
        <taxon>Kitasatosporales</taxon>
        <taxon>Streptomycetaceae</taxon>
        <taxon>Streptomyces</taxon>
    </lineage>
</organism>
<keyword evidence="3" id="KW-1185">Reference proteome</keyword>
<sequence>MRSKHQHQSVADYIAAKEAGDTETTSRIVREVSERFATRTTDGSEAAALLEATMTTRLGQRRAD</sequence>
<dbReference type="RefSeq" id="WP_176162677.1">
    <property type="nucleotide sequence ID" value="NZ_CP054929.1"/>
</dbReference>
<protein>
    <submittedName>
        <fullName evidence="2">Uncharacterized protein</fullName>
    </submittedName>
</protein>
<reference evidence="2 3" key="1">
    <citation type="submission" date="2020-06" db="EMBL/GenBank/DDBJ databases">
        <title>Genome mining for natural products.</title>
        <authorList>
            <person name="Zhang B."/>
            <person name="Shi J."/>
            <person name="Ge H."/>
        </authorList>
    </citation>
    <scope>NUCLEOTIDE SEQUENCE [LARGE SCALE GENOMIC DNA]</scope>
    <source>
        <strain evidence="2 3">NA00687</strain>
    </source>
</reference>
<evidence type="ECO:0000313" key="3">
    <source>
        <dbReference type="Proteomes" id="UP000509303"/>
    </source>
</evidence>
<name>A0A7H8N961_9ACTN</name>
<dbReference type="EMBL" id="CP054929">
    <property type="protein sequence ID" value="QKW50953.1"/>
    <property type="molecule type" value="Genomic_DNA"/>
</dbReference>
<dbReference type="Proteomes" id="UP000509303">
    <property type="component" value="Chromosome"/>
</dbReference>
<evidence type="ECO:0000256" key="1">
    <source>
        <dbReference type="SAM" id="MobiDB-lite"/>
    </source>
</evidence>
<evidence type="ECO:0000313" key="2">
    <source>
        <dbReference type="EMBL" id="QKW50953.1"/>
    </source>
</evidence>
<feature type="region of interest" description="Disordered" evidence="1">
    <location>
        <begin position="1"/>
        <end position="25"/>
    </location>
</feature>
<proteinExistence type="predicted"/>
<dbReference type="AlphaFoldDB" id="A0A7H8N961"/>